<comment type="caution">
    <text evidence="1">The sequence shown here is derived from an EMBL/GenBank/DDBJ whole genome shotgun (WGS) entry which is preliminary data.</text>
</comment>
<dbReference type="SUPFAM" id="SSF53448">
    <property type="entry name" value="Nucleotide-diphospho-sugar transferases"/>
    <property type="match status" value="1"/>
</dbReference>
<reference evidence="1 2" key="1">
    <citation type="submission" date="2016-11" db="EMBL/GenBank/DDBJ databases">
        <title>Draft Genome Sequences of Nine Cyanobacterial Strains from Diverse Habitats.</title>
        <authorList>
            <person name="Zhu T."/>
            <person name="Hou S."/>
            <person name="Lu X."/>
            <person name="Hess W.R."/>
        </authorList>
    </citation>
    <scope>NUCLEOTIDE SEQUENCE [LARGE SCALE GENOMIC DNA]</scope>
    <source>
        <strain evidence="1 2">5.2 s.c.1</strain>
    </source>
</reference>
<evidence type="ECO:0000313" key="2">
    <source>
        <dbReference type="Proteomes" id="UP000185984"/>
    </source>
</evidence>
<name>A0A1U7HBE2_9CHRO</name>
<dbReference type="NCBIfam" id="TIGR04282">
    <property type="entry name" value="glyco_like_cofC"/>
    <property type="match status" value="1"/>
</dbReference>
<dbReference type="AlphaFoldDB" id="A0A1U7HBE2"/>
<gene>
    <name evidence="1" type="ORF">NIES1031_22450</name>
</gene>
<proteinExistence type="predicted"/>
<dbReference type="Gene3D" id="3.90.550.10">
    <property type="entry name" value="Spore Coat Polysaccharide Biosynthesis Protein SpsA, Chain A"/>
    <property type="match status" value="1"/>
</dbReference>
<dbReference type="PANTHER" id="PTHR36529:SF1">
    <property type="entry name" value="GLYCOSYLTRANSFERASE"/>
    <property type="match status" value="1"/>
</dbReference>
<dbReference type="Proteomes" id="UP000185984">
    <property type="component" value="Unassembled WGS sequence"/>
</dbReference>
<dbReference type="InterPro" id="IPR029044">
    <property type="entry name" value="Nucleotide-diphossugar_trans"/>
</dbReference>
<accession>A0A1U7HBE2</accession>
<keyword evidence="2" id="KW-1185">Reference proteome</keyword>
<organism evidence="1 2">
    <name type="scientific">Chroogloeocystis siderophila 5.2 s.c.1</name>
    <dbReference type="NCBI Taxonomy" id="247279"/>
    <lineage>
        <taxon>Bacteria</taxon>
        <taxon>Bacillati</taxon>
        <taxon>Cyanobacteriota</taxon>
        <taxon>Cyanophyceae</taxon>
        <taxon>Oscillatoriophycideae</taxon>
        <taxon>Chroococcales</taxon>
        <taxon>Chroococcaceae</taxon>
        <taxon>Chroogloeocystis</taxon>
    </lineage>
</organism>
<protein>
    <recommendedName>
        <fullName evidence="3">Glycosyltransferase</fullName>
    </recommendedName>
</protein>
<dbReference type="STRING" id="247279.NIES1031_22450"/>
<dbReference type="Pfam" id="PF09837">
    <property type="entry name" value="DUF2064"/>
    <property type="match status" value="1"/>
</dbReference>
<sequence length="212" mass="23370">MNPTNSVPEHLIVFTRYPEPGKAKTRLIPVLGAVEAAQLQRRMTEHTLLQVSKLGDRSLTVEVRFADGNLELMQQWLGTNIDYQPQGRGDLGERIKRSLAAAFARGSQRVVTIGTDCPGISAELLATAFHQLHECDLVLGPAIDGGYYLIGLNRLIAELFNNISWGSSEVLQQTQAIAQKLNLSVALLPSLADVDRPEDLVVWEQQSRGEMI</sequence>
<dbReference type="InterPro" id="IPR018641">
    <property type="entry name" value="Trfase_1_rSAM/seldom-assoc"/>
</dbReference>
<dbReference type="EMBL" id="MRCC01000032">
    <property type="protein sequence ID" value="OKH20922.1"/>
    <property type="molecule type" value="Genomic_DNA"/>
</dbReference>
<evidence type="ECO:0008006" key="3">
    <source>
        <dbReference type="Google" id="ProtNLM"/>
    </source>
</evidence>
<dbReference type="RefSeq" id="WP_073551657.1">
    <property type="nucleotide sequence ID" value="NZ_CAWMVK010000026.1"/>
</dbReference>
<evidence type="ECO:0000313" key="1">
    <source>
        <dbReference type="EMBL" id="OKH20922.1"/>
    </source>
</evidence>
<dbReference type="OrthoDB" id="9810303at2"/>
<dbReference type="PANTHER" id="PTHR36529">
    <property type="entry name" value="SLL1095 PROTEIN"/>
    <property type="match status" value="1"/>
</dbReference>